<dbReference type="InterPro" id="IPR017871">
    <property type="entry name" value="ABC_transporter-like_CS"/>
</dbReference>
<feature type="domain" description="ABC transporter" evidence="5">
    <location>
        <begin position="2"/>
        <end position="232"/>
    </location>
</feature>
<proteinExistence type="inferred from homology"/>
<dbReference type="OrthoDB" id="9806726at2"/>
<keyword evidence="2" id="KW-0813">Transport</keyword>
<evidence type="ECO:0000256" key="3">
    <source>
        <dbReference type="ARBA" id="ARBA00022741"/>
    </source>
</evidence>
<sequence>MLEVQNLSVNYRGMSALENVSLSLEAGELVGLIGPNGAGKSTLIQAMLGLVPCRGQVLFQGAPLRRRRQSVAYVPQRSRIDWDYPITAGQVAMMAQSALAGWFQRPSQQARQRVTVALERVDMLHLCDRPIGQLSGGQQQRVFLARALAQNADLLLLDEPFTGIDKKTEALMLAIFAELQAEGKTLVVCSHEWGDALHRYDRLLLLNRQLLADDTPQAVMTFDNIQRAYGQGPEPSGAIASYADFFC</sequence>
<dbReference type="InterPro" id="IPR003593">
    <property type="entry name" value="AAA+_ATPase"/>
</dbReference>
<dbReference type="InterPro" id="IPR003439">
    <property type="entry name" value="ABC_transporter-like_ATP-bd"/>
</dbReference>
<dbReference type="CDD" id="cd03235">
    <property type="entry name" value="ABC_Metallic_Cations"/>
    <property type="match status" value="1"/>
</dbReference>
<organism evidence="6 7">
    <name type="scientific">Phormidium tenue NIES-30</name>
    <dbReference type="NCBI Taxonomy" id="549789"/>
    <lineage>
        <taxon>Bacteria</taxon>
        <taxon>Bacillati</taxon>
        <taxon>Cyanobacteriota</taxon>
        <taxon>Cyanophyceae</taxon>
        <taxon>Oscillatoriophycideae</taxon>
        <taxon>Oscillatoriales</taxon>
        <taxon>Oscillatoriaceae</taxon>
        <taxon>Phormidium</taxon>
    </lineage>
</organism>
<name>A0A1U7J1C2_9CYAN</name>
<evidence type="ECO:0000256" key="4">
    <source>
        <dbReference type="ARBA" id="ARBA00022840"/>
    </source>
</evidence>
<dbReference type="InterPro" id="IPR027417">
    <property type="entry name" value="P-loop_NTPase"/>
</dbReference>
<dbReference type="Gene3D" id="3.40.50.300">
    <property type="entry name" value="P-loop containing nucleotide triphosphate hydrolases"/>
    <property type="match status" value="1"/>
</dbReference>
<accession>A0A1U7J1C2</accession>
<dbReference type="SMART" id="SM00382">
    <property type="entry name" value="AAA"/>
    <property type="match status" value="1"/>
</dbReference>
<keyword evidence="3" id="KW-0547">Nucleotide-binding</keyword>
<dbReference type="SUPFAM" id="SSF52540">
    <property type="entry name" value="P-loop containing nucleoside triphosphate hydrolases"/>
    <property type="match status" value="1"/>
</dbReference>
<comment type="caution">
    <text evidence="6">The sequence shown here is derived from an EMBL/GenBank/DDBJ whole genome shotgun (WGS) entry which is preliminary data.</text>
</comment>
<dbReference type="Proteomes" id="UP000185557">
    <property type="component" value="Unassembled WGS sequence"/>
</dbReference>
<evidence type="ECO:0000259" key="5">
    <source>
        <dbReference type="PROSITE" id="PS50893"/>
    </source>
</evidence>
<dbReference type="PROSITE" id="PS00211">
    <property type="entry name" value="ABC_TRANSPORTER_1"/>
    <property type="match status" value="1"/>
</dbReference>
<dbReference type="PANTHER" id="PTHR42734">
    <property type="entry name" value="METAL TRANSPORT SYSTEM ATP-BINDING PROTEIN TM_0124-RELATED"/>
    <property type="match status" value="1"/>
</dbReference>
<evidence type="ECO:0000256" key="1">
    <source>
        <dbReference type="ARBA" id="ARBA00005417"/>
    </source>
</evidence>
<dbReference type="GO" id="GO:0016887">
    <property type="term" value="F:ATP hydrolysis activity"/>
    <property type="evidence" value="ECO:0007669"/>
    <property type="project" value="InterPro"/>
</dbReference>
<dbReference type="STRING" id="549789.NIES30_19145"/>
<dbReference type="GO" id="GO:0005524">
    <property type="term" value="F:ATP binding"/>
    <property type="evidence" value="ECO:0007669"/>
    <property type="project" value="UniProtKB-KW"/>
</dbReference>
<evidence type="ECO:0000256" key="2">
    <source>
        <dbReference type="ARBA" id="ARBA00022448"/>
    </source>
</evidence>
<keyword evidence="4 6" id="KW-0067">ATP-binding</keyword>
<dbReference type="PANTHER" id="PTHR42734:SF5">
    <property type="entry name" value="IRON TRANSPORT SYSTEM ATP-BINDING PROTEIN HI_0361-RELATED"/>
    <property type="match status" value="1"/>
</dbReference>
<keyword evidence="7" id="KW-1185">Reference proteome</keyword>
<gene>
    <name evidence="6" type="ORF">NIES30_19145</name>
</gene>
<dbReference type="PROSITE" id="PS50893">
    <property type="entry name" value="ABC_TRANSPORTER_2"/>
    <property type="match status" value="1"/>
</dbReference>
<evidence type="ECO:0000313" key="6">
    <source>
        <dbReference type="EMBL" id="OKH45726.1"/>
    </source>
</evidence>
<reference evidence="6 7" key="1">
    <citation type="submission" date="2016-11" db="EMBL/GenBank/DDBJ databases">
        <title>Draft Genome Sequences of Nine Cyanobacterial Strains from Diverse Habitats.</title>
        <authorList>
            <person name="Zhu T."/>
            <person name="Hou S."/>
            <person name="Lu X."/>
            <person name="Hess W.R."/>
        </authorList>
    </citation>
    <scope>NUCLEOTIDE SEQUENCE [LARGE SCALE GENOMIC DNA]</scope>
    <source>
        <strain evidence="6 7">NIES-30</strain>
    </source>
</reference>
<dbReference type="InterPro" id="IPR050153">
    <property type="entry name" value="Metal_Ion_Import_ABC"/>
</dbReference>
<evidence type="ECO:0000313" key="7">
    <source>
        <dbReference type="Proteomes" id="UP000185557"/>
    </source>
</evidence>
<protein>
    <submittedName>
        <fullName evidence="6">Manganese ABC transporter ATP-binding protein</fullName>
    </submittedName>
</protein>
<dbReference type="RefSeq" id="WP_073610131.1">
    <property type="nucleotide sequence ID" value="NZ_MRCG01000016.1"/>
</dbReference>
<dbReference type="EMBL" id="MRCG01000016">
    <property type="protein sequence ID" value="OKH45726.1"/>
    <property type="molecule type" value="Genomic_DNA"/>
</dbReference>
<dbReference type="Pfam" id="PF00005">
    <property type="entry name" value="ABC_tran"/>
    <property type="match status" value="1"/>
</dbReference>
<dbReference type="AlphaFoldDB" id="A0A1U7J1C2"/>
<comment type="similarity">
    <text evidence="1">Belongs to the ABC transporter superfamily.</text>
</comment>